<dbReference type="Proteomes" id="UP000317171">
    <property type="component" value="Chromosome"/>
</dbReference>
<feature type="signal peptide" evidence="2">
    <location>
        <begin position="1"/>
        <end position="27"/>
    </location>
</feature>
<evidence type="ECO:0000256" key="1">
    <source>
        <dbReference type="SAM" id="MobiDB-lite"/>
    </source>
</evidence>
<dbReference type="RefSeq" id="WP_145209394.1">
    <property type="nucleotide sequence ID" value="NZ_CP036269.1"/>
</dbReference>
<feature type="region of interest" description="Disordered" evidence="1">
    <location>
        <begin position="63"/>
        <end position="104"/>
    </location>
</feature>
<dbReference type="EMBL" id="CP036269">
    <property type="protein sequence ID" value="QDT40065.1"/>
    <property type="molecule type" value="Genomic_DNA"/>
</dbReference>
<name>A0A517R872_9PLAN</name>
<organism evidence="3 4">
    <name type="scientific">Gimesia alba</name>
    <dbReference type="NCBI Taxonomy" id="2527973"/>
    <lineage>
        <taxon>Bacteria</taxon>
        <taxon>Pseudomonadati</taxon>
        <taxon>Planctomycetota</taxon>
        <taxon>Planctomycetia</taxon>
        <taxon>Planctomycetales</taxon>
        <taxon>Planctomycetaceae</taxon>
        <taxon>Gimesia</taxon>
    </lineage>
</organism>
<keyword evidence="4" id="KW-1185">Reference proteome</keyword>
<sequence length="257" mass="28988" precursor="true">MARASLKVTLLTGLLPAFLLMAPAIKAAEPGAVQNAVVQQESHSKTSKYNPISWFKRKLTRSTSKRANVQQVGHEQETAPVPSRRSSFAQRPKLGRRNPGHGYIQQVSNQPRIITSAPARFENAQQARPISYINGHHFKHHKQYAAAQPMPSAEGMRVLPGYPQLGAPMYPSPKPGIPDYVGRTIITNQALAPQEMLYAHEYNAMYGPYYYNVKGGWIWTPFGMRSHERWKLEGTRVNVKYKSDFGLFPRFIPPHIK</sequence>
<proteinExistence type="predicted"/>
<keyword evidence="2" id="KW-0732">Signal</keyword>
<dbReference type="AlphaFoldDB" id="A0A517R872"/>
<feature type="chain" id="PRO_5022215132" evidence="2">
    <location>
        <begin position="28"/>
        <end position="257"/>
    </location>
</feature>
<gene>
    <name evidence="3" type="ORF">Pan241w_01180</name>
</gene>
<protein>
    <submittedName>
        <fullName evidence="3">Uncharacterized protein</fullName>
    </submittedName>
</protein>
<evidence type="ECO:0000256" key="2">
    <source>
        <dbReference type="SAM" id="SignalP"/>
    </source>
</evidence>
<reference evidence="3 4" key="1">
    <citation type="submission" date="2019-02" db="EMBL/GenBank/DDBJ databases">
        <title>Deep-cultivation of Planctomycetes and their phenomic and genomic characterization uncovers novel biology.</title>
        <authorList>
            <person name="Wiegand S."/>
            <person name="Jogler M."/>
            <person name="Boedeker C."/>
            <person name="Pinto D."/>
            <person name="Vollmers J."/>
            <person name="Rivas-Marin E."/>
            <person name="Kohn T."/>
            <person name="Peeters S.H."/>
            <person name="Heuer A."/>
            <person name="Rast P."/>
            <person name="Oberbeckmann S."/>
            <person name="Bunk B."/>
            <person name="Jeske O."/>
            <person name="Meyerdierks A."/>
            <person name="Storesund J.E."/>
            <person name="Kallscheuer N."/>
            <person name="Luecker S."/>
            <person name="Lage O.M."/>
            <person name="Pohl T."/>
            <person name="Merkel B.J."/>
            <person name="Hornburger P."/>
            <person name="Mueller R.-W."/>
            <person name="Bruemmer F."/>
            <person name="Labrenz M."/>
            <person name="Spormann A.M."/>
            <person name="Op den Camp H."/>
            <person name="Overmann J."/>
            <person name="Amann R."/>
            <person name="Jetten M.S.M."/>
            <person name="Mascher T."/>
            <person name="Medema M.H."/>
            <person name="Devos D.P."/>
            <person name="Kaster A.-K."/>
            <person name="Ovreas L."/>
            <person name="Rohde M."/>
            <person name="Galperin M.Y."/>
            <person name="Jogler C."/>
        </authorList>
    </citation>
    <scope>NUCLEOTIDE SEQUENCE [LARGE SCALE GENOMIC DNA]</scope>
    <source>
        <strain evidence="3 4">Pan241w</strain>
    </source>
</reference>
<evidence type="ECO:0000313" key="4">
    <source>
        <dbReference type="Proteomes" id="UP000317171"/>
    </source>
</evidence>
<accession>A0A517R872</accession>
<dbReference type="KEGG" id="gaz:Pan241w_01180"/>
<dbReference type="OrthoDB" id="215533at2"/>
<evidence type="ECO:0000313" key="3">
    <source>
        <dbReference type="EMBL" id="QDT40065.1"/>
    </source>
</evidence>